<protein>
    <submittedName>
        <fullName evidence="1">Uncharacterized protein</fullName>
    </submittedName>
</protein>
<dbReference type="Pfam" id="PF20186">
    <property type="entry name" value="DUF6549"/>
    <property type="match status" value="1"/>
</dbReference>
<dbReference type="EMBL" id="QSFW01000023">
    <property type="protein sequence ID" value="RHA84781.1"/>
    <property type="molecule type" value="Genomic_DNA"/>
</dbReference>
<proteinExistence type="predicted"/>
<reference evidence="1 2" key="1">
    <citation type="submission" date="2018-08" db="EMBL/GenBank/DDBJ databases">
        <title>A genome reference for cultivated species of the human gut microbiota.</title>
        <authorList>
            <person name="Zou Y."/>
            <person name="Xue W."/>
            <person name="Luo G."/>
        </authorList>
    </citation>
    <scope>NUCLEOTIDE SEQUENCE [LARGE SCALE GENOMIC DNA]</scope>
    <source>
        <strain evidence="1 2">AM42-23AC</strain>
    </source>
</reference>
<evidence type="ECO:0000313" key="2">
    <source>
        <dbReference type="Proteomes" id="UP000284990"/>
    </source>
</evidence>
<dbReference type="RefSeq" id="WP_118191075.1">
    <property type="nucleotide sequence ID" value="NZ_QSFW01000023.1"/>
</dbReference>
<comment type="caution">
    <text evidence="1">The sequence shown here is derived from an EMBL/GenBank/DDBJ whole genome shotgun (WGS) entry which is preliminary data.</text>
</comment>
<sequence>MKSPKTIISLLAIMLITTMVAFISSANKNEALQRDLDRMTQNVANVNYDIQYDKVQDSLPVAQNNALQVKYDELQKLHLTDAQLIKDLKVRLKDAQTIHTVSSATTDTVPISPVPETADSVFSYRDRWLQLNIDIPARQCQYTAYDSLTTIVSRTYKHKFLWWRWGTKGYKVQIVNFNPHSRINYSRYIDVVK</sequence>
<evidence type="ECO:0000313" key="1">
    <source>
        <dbReference type="EMBL" id="RHA84781.1"/>
    </source>
</evidence>
<dbReference type="Proteomes" id="UP000284990">
    <property type="component" value="Unassembled WGS sequence"/>
</dbReference>
<organism evidence="1 2">
    <name type="scientific">Segatella copri</name>
    <dbReference type="NCBI Taxonomy" id="165179"/>
    <lineage>
        <taxon>Bacteria</taxon>
        <taxon>Pseudomonadati</taxon>
        <taxon>Bacteroidota</taxon>
        <taxon>Bacteroidia</taxon>
        <taxon>Bacteroidales</taxon>
        <taxon>Prevotellaceae</taxon>
        <taxon>Segatella</taxon>
    </lineage>
</organism>
<accession>A0AA92V0T2</accession>
<dbReference type="AlphaFoldDB" id="A0AA92V0T2"/>
<name>A0AA92V0T2_9BACT</name>
<gene>
    <name evidence="1" type="ORF">DW916_11005</name>
</gene>
<dbReference type="InterPro" id="IPR046679">
    <property type="entry name" value="DUF6549"/>
</dbReference>